<evidence type="ECO:0000256" key="2">
    <source>
        <dbReference type="ARBA" id="ARBA00007656"/>
    </source>
</evidence>
<evidence type="ECO:0000256" key="9">
    <source>
        <dbReference type="SAM" id="SignalP"/>
    </source>
</evidence>
<dbReference type="GO" id="GO:0003755">
    <property type="term" value="F:peptidyl-prolyl cis-trans isomerase activity"/>
    <property type="evidence" value="ECO:0007669"/>
    <property type="project" value="UniProtKB-KW"/>
</dbReference>
<evidence type="ECO:0000256" key="3">
    <source>
        <dbReference type="ARBA" id="ARBA00013194"/>
    </source>
</evidence>
<dbReference type="InterPro" id="IPR000297">
    <property type="entry name" value="PPIase_PpiC"/>
</dbReference>
<dbReference type="InterPro" id="IPR027304">
    <property type="entry name" value="Trigger_fact/SurA_dom_sf"/>
</dbReference>
<dbReference type="EC" id="5.2.1.8" evidence="3"/>
<evidence type="ECO:0000313" key="12">
    <source>
        <dbReference type="Proteomes" id="UP000207598"/>
    </source>
</evidence>
<dbReference type="PROSITE" id="PS50198">
    <property type="entry name" value="PPIC_PPIASE_2"/>
    <property type="match status" value="1"/>
</dbReference>
<accession>A0A238JT11</accession>
<proteinExistence type="inferred from homology"/>
<dbReference type="OrthoDB" id="14196at2"/>
<evidence type="ECO:0000313" key="11">
    <source>
        <dbReference type="EMBL" id="SMX33818.1"/>
    </source>
</evidence>
<dbReference type="Pfam" id="PF00639">
    <property type="entry name" value="Rotamase"/>
    <property type="match status" value="1"/>
</dbReference>
<evidence type="ECO:0000256" key="1">
    <source>
        <dbReference type="ARBA" id="ARBA00000971"/>
    </source>
</evidence>
<dbReference type="SUPFAM" id="SSF54534">
    <property type="entry name" value="FKBP-like"/>
    <property type="match status" value="1"/>
</dbReference>
<dbReference type="PANTHER" id="PTHR47245:SF2">
    <property type="entry name" value="PEPTIDYL-PROLYL CIS-TRANS ISOMERASE HP_0175-RELATED"/>
    <property type="match status" value="1"/>
</dbReference>
<keyword evidence="8 11" id="KW-0413">Isomerase</keyword>
<protein>
    <recommendedName>
        <fullName evidence="4">Parvulin-like PPIase</fullName>
        <ecNumber evidence="3">5.2.1.8</ecNumber>
    </recommendedName>
    <alternativeName>
        <fullName evidence="6">Peptidyl-prolyl cis-trans isomerase plp</fullName>
    </alternativeName>
    <alternativeName>
        <fullName evidence="7">Rotamase plp</fullName>
    </alternativeName>
</protein>
<keyword evidence="5 8" id="KW-0697">Rotamase</keyword>
<organism evidence="11 12">
    <name type="scientific">Maliponia aquimaris</name>
    <dbReference type="NCBI Taxonomy" id="1673631"/>
    <lineage>
        <taxon>Bacteria</taxon>
        <taxon>Pseudomonadati</taxon>
        <taxon>Pseudomonadota</taxon>
        <taxon>Alphaproteobacteria</taxon>
        <taxon>Rhodobacterales</taxon>
        <taxon>Paracoccaceae</taxon>
        <taxon>Maliponia</taxon>
    </lineage>
</organism>
<dbReference type="AlphaFoldDB" id="A0A238JT11"/>
<keyword evidence="12" id="KW-1185">Reference proteome</keyword>
<keyword evidence="9" id="KW-0732">Signal</keyword>
<comment type="similarity">
    <text evidence="2">Belongs to the PpiC/parvulin rotamase family.</text>
</comment>
<dbReference type="EMBL" id="FXYF01000001">
    <property type="protein sequence ID" value="SMX33818.1"/>
    <property type="molecule type" value="Genomic_DNA"/>
</dbReference>
<name>A0A238JT11_9RHOB</name>
<dbReference type="RefSeq" id="WP_094019405.1">
    <property type="nucleotide sequence ID" value="NZ_FXYF01000001.1"/>
</dbReference>
<evidence type="ECO:0000256" key="8">
    <source>
        <dbReference type="PROSITE-ProRule" id="PRU00278"/>
    </source>
</evidence>
<comment type="catalytic activity">
    <reaction evidence="1">
        <text>[protein]-peptidylproline (omega=180) = [protein]-peptidylproline (omega=0)</text>
        <dbReference type="Rhea" id="RHEA:16237"/>
        <dbReference type="Rhea" id="RHEA-COMP:10747"/>
        <dbReference type="Rhea" id="RHEA-COMP:10748"/>
        <dbReference type="ChEBI" id="CHEBI:83833"/>
        <dbReference type="ChEBI" id="CHEBI:83834"/>
        <dbReference type="EC" id="5.2.1.8"/>
    </reaction>
</comment>
<dbReference type="PANTHER" id="PTHR47245">
    <property type="entry name" value="PEPTIDYLPROLYL ISOMERASE"/>
    <property type="match status" value="1"/>
</dbReference>
<evidence type="ECO:0000256" key="5">
    <source>
        <dbReference type="ARBA" id="ARBA00023110"/>
    </source>
</evidence>
<reference evidence="11 12" key="1">
    <citation type="submission" date="2017-05" db="EMBL/GenBank/DDBJ databases">
        <authorList>
            <person name="Song R."/>
            <person name="Chenine A.L."/>
            <person name="Ruprecht R.M."/>
        </authorList>
    </citation>
    <scope>NUCLEOTIDE SEQUENCE [LARGE SCALE GENOMIC DNA]</scope>
    <source>
        <strain evidence="11 12">CECT 8898</strain>
    </source>
</reference>
<sequence>MSKTLMKLSVAAFAICTALPALAQDEVTPDTVVATVNGTEITFGQMLLARAALPERFQGAPSEQLWDGLLEQLIQQEALAQSDKAIESKRVELALINERRSLLAAEAINAVAKAAATDEAIAAAYQAQYVEGDLGVEYNASHILVETEEEAKAIAEELRGGADFTETAQAKSTGPSGPSGGALGWFGKGRMVAPFEEAVVAMEPGTISDPVQTQFGWHVIRLNETRAIDAPPLDQVRDALSQQVQRDAVQAFIDDLVDGGEVTRMDRAEIDTSVINNLGLLGD</sequence>
<evidence type="ECO:0000259" key="10">
    <source>
        <dbReference type="PROSITE" id="PS50198"/>
    </source>
</evidence>
<dbReference type="InterPro" id="IPR050245">
    <property type="entry name" value="PrsA_foldase"/>
</dbReference>
<dbReference type="SUPFAM" id="SSF109998">
    <property type="entry name" value="Triger factor/SurA peptide-binding domain-like"/>
    <property type="match status" value="1"/>
</dbReference>
<evidence type="ECO:0000256" key="6">
    <source>
        <dbReference type="ARBA" id="ARBA00030642"/>
    </source>
</evidence>
<dbReference type="Gene3D" id="1.10.8.1040">
    <property type="match status" value="1"/>
</dbReference>
<evidence type="ECO:0000256" key="4">
    <source>
        <dbReference type="ARBA" id="ARBA00018370"/>
    </source>
</evidence>
<feature type="signal peptide" evidence="9">
    <location>
        <begin position="1"/>
        <end position="23"/>
    </location>
</feature>
<dbReference type="Proteomes" id="UP000207598">
    <property type="component" value="Unassembled WGS sequence"/>
</dbReference>
<dbReference type="InterPro" id="IPR046357">
    <property type="entry name" value="PPIase_dom_sf"/>
</dbReference>
<dbReference type="Gene3D" id="3.10.50.40">
    <property type="match status" value="1"/>
</dbReference>
<gene>
    <name evidence="11" type="ORF">MAA8898_00542</name>
</gene>
<feature type="domain" description="PpiC" evidence="10">
    <location>
        <begin position="135"/>
        <end position="224"/>
    </location>
</feature>
<feature type="chain" id="PRO_5012805417" description="Parvulin-like PPIase" evidence="9">
    <location>
        <begin position="24"/>
        <end position="283"/>
    </location>
</feature>
<evidence type="ECO:0000256" key="7">
    <source>
        <dbReference type="ARBA" id="ARBA00031484"/>
    </source>
</evidence>